<accession>A0ABQ4GIC5</accession>
<dbReference type="RefSeq" id="WP_204048052.1">
    <property type="nucleotide sequence ID" value="NZ_BOOF01000007.1"/>
</dbReference>
<keyword evidence="3" id="KW-1185">Reference proteome</keyword>
<organism evidence="2 3">
    <name type="scientific">Microbispora siamensis</name>
    <dbReference type="NCBI Taxonomy" id="564413"/>
    <lineage>
        <taxon>Bacteria</taxon>
        <taxon>Bacillati</taxon>
        <taxon>Actinomycetota</taxon>
        <taxon>Actinomycetes</taxon>
        <taxon>Streptosporangiales</taxon>
        <taxon>Streptosporangiaceae</taxon>
        <taxon>Microbispora</taxon>
    </lineage>
</organism>
<evidence type="ECO:0000256" key="1">
    <source>
        <dbReference type="SAM" id="MobiDB-lite"/>
    </source>
</evidence>
<dbReference type="EMBL" id="BOOF01000007">
    <property type="protein sequence ID" value="GIH61170.1"/>
    <property type="molecule type" value="Genomic_DNA"/>
</dbReference>
<dbReference type="Proteomes" id="UP000660454">
    <property type="component" value="Unassembled WGS sequence"/>
</dbReference>
<sequence length="77" mass="8626">MWSRGEKNKPEKVEPPVTPCPDCDGQRVRANVSSEMDLRRGGRYVSDIAGSVCLSCGRLFLYAVDIEEVRRRFAPPA</sequence>
<evidence type="ECO:0000313" key="2">
    <source>
        <dbReference type="EMBL" id="GIH61170.1"/>
    </source>
</evidence>
<gene>
    <name evidence="2" type="ORF">Msi02_19870</name>
</gene>
<feature type="region of interest" description="Disordered" evidence="1">
    <location>
        <begin position="1"/>
        <end position="25"/>
    </location>
</feature>
<feature type="compositionally biased region" description="Basic and acidic residues" evidence="1">
    <location>
        <begin position="1"/>
        <end position="14"/>
    </location>
</feature>
<comment type="caution">
    <text evidence="2">The sequence shown here is derived from an EMBL/GenBank/DDBJ whole genome shotgun (WGS) entry which is preliminary data.</text>
</comment>
<name>A0ABQ4GIC5_9ACTN</name>
<proteinExistence type="predicted"/>
<reference evidence="2 3" key="1">
    <citation type="submission" date="2021-01" db="EMBL/GenBank/DDBJ databases">
        <title>Whole genome shotgun sequence of Microbispora siamensis NBRC 104113.</title>
        <authorList>
            <person name="Komaki H."/>
            <person name="Tamura T."/>
        </authorList>
    </citation>
    <scope>NUCLEOTIDE SEQUENCE [LARGE SCALE GENOMIC DNA]</scope>
    <source>
        <strain evidence="2 3">NBRC 104113</strain>
    </source>
</reference>
<protein>
    <submittedName>
        <fullName evidence="2">Uncharacterized protein</fullName>
    </submittedName>
</protein>
<evidence type="ECO:0000313" key="3">
    <source>
        <dbReference type="Proteomes" id="UP000660454"/>
    </source>
</evidence>